<reference evidence="1" key="1">
    <citation type="submission" date="2023-08" db="EMBL/GenBank/DDBJ databases">
        <title>A de novo genome assembly of Solanum verrucosum Schlechtendal, a Mexican diploid species geographically isolated from the other diploid A-genome species in potato relatives.</title>
        <authorList>
            <person name="Hosaka K."/>
        </authorList>
    </citation>
    <scope>NUCLEOTIDE SEQUENCE</scope>
    <source>
        <tissue evidence="1">Young leaves</tissue>
    </source>
</reference>
<accession>A0AAF0UZR5</accession>
<evidence type="ECO:0000313" key="2">
    <source>
        <dbReference type="Proteomes" id="UP001234989"/>
    </source>
</evidence>
<organism evidence="1 2">
    <name type="scientific">Solanum verrucosum</name>
    <dbReference type="NCBI Taxonomy" id="315347"/>
    <lineage>
        <taxon>Eukaryota</taxon>
        <taxon>Viridiplantae</taxon>
        <taxon>Streptophyta</taxon>
        <taxon>Embryophyta</taxon>
        <taxon>Tracheophyta</taxon>
        <taxon>Spermatophyta</taxon>
        <taxon>Magnoliopsida</taxon>
        <taxon>eudicotyledons</taxon>
        <taxon>Gunneridae</taxon>
        <taxon>Pentapetalae</taxon>
        <taxon>asterids</taxon>
        <taxon>lamiids</taxon>
        <taxon>Solanales</taxon>
        <taxon>Solanaceae</taxon>
        <taxon>Solanoideae</taxon>
        <taxon>Solaneae</taxon>
        <taxon>Solanum</taxon>
    </lineage>
</organism>
<protein>
    <submittedName>
        <fullName evidence="1">Uncharacterized protein</fullName>
    </submittedName>
</protein>
<dbReference type="Proteomes" id="UP001234989">
    <property type="component" value="Chromosome 11"/>
</dbReference>
<dbReference type="AlphaFoldDB" id="A0AAF0UZR5"/>
<evidence type="ECO:0000313" key="1">
    <source>
        <dbReference type="EMBL" id="WMV54449.1"/>
    </source>
</evidence>
<dbReference type="EMBL" id="CP133622">
    <property type="protein sequence ID" value="WMV54449.1"/>
    <property type="molecule type" value="Genomic_DNA"/>
</dbReference>
<proteinExistence type="predicted"/>
<sequence>MQIFRSRRYNLRPSPTDCSLTYDICCGSVVHHYSPSQKPRSKNRLSLDPRTDLRSVVCVRRSRLIYPASDTNYGRPAQTVVRCTVRRSDRR</sequence>
<keyword evidence="2" id="KW-1185">Reference proteome</keyword>
<name>A0AAF0UZR5_SOLVR</name>
<gene>
    <name evidence="1" type="ORF">MTR67_047834</name>
</gene>